<organism evidence="7 8">
    <name type="scientific">Heracleum sosnowskyi</name>
    <dbReference type="NCBI Taxonomy" id="360622"/>
    <lineage>
        <taxon>Eukaryota</taxon>
        <taxon>Viridiplantae</taxon>
        <taxon>Streptophyta</taxon>
        <taxon>Embryophyta</taxon>
        <taxon>Tracheophyta</taxon>
        <taxon>Spermatophyta</taxon>
        <taxon>Magnoliopsida</taxon>
        <taxon>eudicotyledons</taxon>
        <taxon>Gunneridae</taxon>
        <taxon>Pentapetalae</taxon>
        <taxon>asterids</taxon>
        <taxon>campanulids</taxon>
        <taxon>Apiales</taxon>
        <taxon>Apiaceae</taxon>
        <taxon>Apioideae</taxon>
        <taxon>apioid superclade</taxon>
        <taxon>Tordylieae</taxon>
        <taxon>Tordyliinae</taxon>
        <taxon>Heracleum</taxon>
    </lineage>
</organism>
<keyword evidence="6" id="KW-0812">Transmembrane</keyword>
<proteinExistence type="predicted"/>
<name>A0AAD8MQA3_9APIA</name>
<accession>A0AAD8MQA3</accession>
<reference evidence="7" key="1">
    <citation type="submission" date="2023-02" db="EMBL/GenBank/DDBJ databases">
        <title>Genome of toxic invasive species Heracleum sosnowskyi carries increased number of genes despite the absence of recent whole-genome duplications.</title>
        <authorList>
            <person name="Schelkunov M."/>
            <person name="Shtratnikova V."/>
            <person name="Makarenko M."/>
            <person name="Klepikova A."/>
            <person name="Omelchenko D."/>
            <person name="Novikova G."/>
            <person name="Obukhova E."/>
            <person name="Bogdanov V."/>
            <person name="Penin A."/>
            <person name="Logacheva M."/>
        </authorList>
    </citation>
    <scope>NUCLEOTIDE SEQUENCE</scope>
    <source>
        <strain evidence="7">Hsosn_3</strain>
        <tissue evidence="7">Leaf</tissue>
    </source>
</reference>
<keyword evidence="4 6" id="KW-0472">Membrane</keyword>
<evidence type="ECO:0000256" key="1">
    <source>
        <dbReference type="ARBA" id="ARBA00004606"/>
    </source>
</evidence>
<dbReference type="GO" id="GO:0016020">
    <property type="term" value="C:membrane"/>
    <property type="evidence" value="ECO:0007669"/>
    <property type="project" value="UniProtKB-SubCell"/>
</dbReference>
<dbReference type="InterPro" id="IPR003406">
    <property type="entry name" value="Glyco_trans_14"/>
</dbReference>
<keyword evidence="3" id="KW-0808">Transferase</keyword>
<dbReference type="EMBL" id="JAUIZM010000006">
    <property type="protein sequence ID" value="KAK1380854.1"/>
    <property type="molecule type" value="Genomic_DNA"/>
</dbReference>
<evidence type="ECO:0000256" key="5">
    <source>
        <dbReference type="ARBA" id="ARBA00023180"/>
    </source>
</evidence>
<evidence type="ECO:0000256" key="4">
    <source>
        <dbReference type="ARBA" id="ARBA00023136"/>
    </source>
</evidence>
<evidence type="ECO:0000256" key="2">
    <source>
        <dbReference type="ARBA" id="ARBA00022676"/>
    </source>
</evidence>
<keyword evidence="2" id="KW-0328">Glycosyltransferase</keyword>
<evidence type="ECO:0000313" key="8">
    <source>
        <dbReference type="Proteomes" id="UP001237642"/>
    </source>
</evidence>
<keyword evidence="5" id="KW-0325">Glycoprotein</keyword>
<evidence type="ECO:0000313" key="7">
    <source>
        <dbReference type="EMBL" id="KAK1380854.1"/>
    </source>
</evidence>
<dbReference type="PANTHER" id="PTHR31042">
    <property type="entry name" value="CORE-2/I-BRANCHING BETA-1,6-N-ACETYLGLUCOSAMINYLTRANSFERASE FAMILY PROTEIN-RELATED"/>
    <property type="match status" value="1"/>
</dbReference>
<comment type="caution">
    <text evidence="7">The sequence shown here is derived from an EMBL/GenBank/DDBJ whole genome shotgun (WGS) entry which is preliminary data.</text>
</comment>
<gene>
    <name evidence="7" type="ORF">POM88_027598</name>
</gene>
<dbReference type="AlphaFoldDB" id="A0AAD8MQA3"/>
<dbReference type="InterPro" id="IPR044174">
    <property type="entry name" value="BC10-like"/>
</dbReference>
<evidence type="ECO:0000256" key="3">
    <source>
        <dbReference type="ARBA" id="ARBA00022679"/>
    </source>
</evidence>
<protein>
    <submittedName>
        <fullName evidence="7">Core-2/I-branching enzyme</fullName>
    </submittedName>
</protein>
<dbReference type="GO" id="GO:0016757">
    <property type="term" value="F:glycosyltransferase activity"/>
    <property type="evidence" value="ECO:0007669"/>
    <property type="project" value="UniProtKB-KW"/>
</dbReference>
<keyword evidence="6" id="KW-1133">Transmembrane helix</keyword>
<comment type="subcellular location">
    <subcellularLocation>
        <location evidence="1">Membrane</location>
        <topology evidence="1">Single-pass type II membrane protein</topology>
    </subcellularLocation>
</comment>
<dbReference type="PANTHER" id="PTHR31042:SF111">
    <property type="entry name" value="CORE-2_I-BRANCHING BETA-1,6-N-ACETYLGLUCOSAMINYLTRANSFERASE FAMILY PROTEIN"/>
    <property type="match status" value="1"/>
</dbReference>
<dbReference type="Pfam" id="PF02485">
    <property type="entry name" value="Branch"/>
    <property type="match status" value="2"/>
</dbReference>
<sequence length="357" mass="41864">MKNQAQSHIPKQFVNLLSYILFFVFGLTLGIILTFHLRNISLNLQLTQFSLSTSNTQSPSPPQFDIENERKMQTGLEDYIRPPSVMHGMSDDELLWRASMVPKIREFPRPWVPKVAFMFLTRQSLIFAPLWDLFFKGNEGLYSIYVHSDPSYNASSESQNSVISGRRIPSKKVEWGKVNMIEAERRLLANGLLDFSNQRFILLSESFGRGRYSHQMYPTIRLEQWRKGSQWFAMDRDLAIEVISDTTYFPVFQNYCSGSCYADEHYLPTFVSIKFPERNSERTLTWVNWTRGGPHPLRYIRTDVTEHFLDQLRSEECRYNENTINTTNVCYLFARKFLPNALDRLLRFAPKIMHFNS</sequence>
<reference evidence="7" key="2">
    <citation type="submission" date="2023-05" db="EMBL/GenBank/DDBJ databases">
        <authorList>
            <person name="Schelkunov M.I."/>
        </authorList>
    </citation>
    <scope>NUCLEOTIDE SEQUENCE</scope>
    <source>
        <strain evidence="7">Hsosn_3</strain>
        <tissue evidence="7">Leaf</tissue>
    </source>
</reference>
<keyword evidence="8" id="KW-1185">Reference proteome</keyword>
<evidence type="ECO:0000256" key="6">
    <source>
        <dbReference type="SAM" id="Phobius"/>
    </source>
</evidence>
<dbReference type="Proteomes" id="UP001237642">
    <property type="component" value="Unassembled WGS sequence"/>
</dbReference>
<feature type="transmembrane region" description="Helical" evidence="6">
    <location>
        <begin position="12"/>
        <end position="37"/>
    </location>
</feature>